<dbReference type="InterPro" id="IPR000387">
    <property type="entry name" value="Tyr_Pase_dom"/>
</dbReference>
<reference evidence="3" key="1">
    <citation type="submission" date="2015-10" db="EMBL/GenBank/DDBJ databases">
        <authorList>
            <person name="Regsiter A."/>
            <person name="william w."/>
        </authorList>
    </citation>
    <scope>NUCLEOTIDE SEQUENCE</scope>
    <source>
        <strain evidence="3">Montdore</strain>
    </source>
</reference>
<keyword evidence="4" id="KW-1185">Reference proteome</keyword>
<gene>
    <name evidence="3" type="ORF">GSTUAT00002352001</name>
</gene>
<dbReference type="SUPFAM" id="SSF52799">
    <property type="entry name" value="(Phosphotyrosine protein) phosphatases II"/>
    <property type="match status" value="1"/>
</dbReference>
<dbReference type="EMBL" id="LN890971">
    <property type="protein sequence ID" value="CUS13562.1"/>
    <property type="molecule type" value="Genomic_DNA"/>
</dbReference>
<evidence type="ECO:0000313" key="3">
    <source>
        <dbReference type="EMBL" id="CUS13562.1"/>
    </source>
</evidence>
<dbReference type="GO" id="GO:0140096">
    <property type="term" value="F:catalytic activity, acting on a protein"/>
    <property type="evidence" value="ECO:0007669"/>
    <property type="project" value="UniProtKB-ARBA"/>
</dbReference>
<dbReference type="PANTHER" id="PTHR43798:SF5">
    <property type="entry name" value="MONOACYLGLYCEROL LIPASE ABHD6"/>
    <property type="match status" value="1"/>
</dbReference>
<sequence length="640" mass="71143">MADKSFARSITERSSLLSSFFSSVSTTRYTPAALWSILIGNIKQPKMVGAVLCGVPLVYVGLRSLRERRSEEAEEVRSLKGAPDDGHSVHSINESLSNANSSVSDSSLLRKHSENISVTTKHHTYPAVRVFYRPHPKASVLPPKLPLLVFLHGLGGQMSQFQYLLEFFVHISHTLAIDLPGCGPSSEFSPKDWDAYTTSRLVEIIAEVVNQKLEDGQQVVLIGHSMGCSHAVTLIAEGGLLADRCAGLVAICPKATVSEKERKALRTALALPEFVFNLFRIYDRRGGIMSNSVTRFVAPNSTEKVRKLQLRFNKEARTPVWRRMASGIRLPTEEEWTSVKCPTYLLAASEDILCTTKEVDLIHSWFDPAKRSGFVPTASTGGSVDGTPSSSLSPSPARTRSVVKKCIIPDAGHGVMYETPQVVSGLIGEFLSGYVTEVLSLGWQLLYLKEDKWLLKNLEKWTRIQSVSPRIGGYIDGSGGPYVRSPFRAMKTLRQNDPNGHNPVEFSEKWPDVKDAIDISHEQPPYDPEALGEGVKYHKFPTVSKIPPTQDEVASFIELVDSIREERGYDDNITIACHCHYGFNRTGFFVCCYLIQRLGFSVEQAIKAFKDARPPGIRHPHFINELFERHCLGLVRAPTF</sequence>
<feature type="compositionally biased region" description="Basic and acidic residues" evidence="1">
    <location>
        <begin position="74"/>
        <end position="88"/>
    </location>
</feature>
<accession>A0A292Q148</accession>
<dbReference type="AlphaFoldDB" id="A0A292Q148"/>
<dbReference type="InterPro" id="IPR029021">
    <property type="entry name" value="Prot-tyrosine_phosphatase-like"/>
</dbReference>
<feature type="region of interest" description="Disordered" evidence="1">
    <location>
        <begin position="74"/>
        <end position="100"/>
    </location>
</feature>
<dbReference type="InterPro" id="IPR000340">
    <property type="entry name" value="Dual-sp_phosphatase_cat-dom"/>
</dbReference>
<dbReference type="GO" id="GO:0047372">
    <property type="term" value="F:monoacylglycerol lipase activity"/>
    <property type="evidence" value="ECO:0007669"/>
    <property type="project" value="TreeGrafter"/>
</dbReference>
<dbReference type="InterPro" id="IPR000073">
    <property type="entry name" value="AB_hydrolase_1"/>
</dbReference>
<dbReference type="FunFam" id="3.90.190.10:FF:000090">
    <property type="entry name" value="Dual specificity phosphatase catalytic domain protein"/>
    <property type="match status" value="1"/>
</dbReference>
<protein>
    <recommendedName>
        <fullName evidence="2">Tyrosine specific protein phosphatases domain-containing protein</fullName>
    </recommendedName>
</protein>
<evidence type="ECO:0000256" key="1">
    <source>
        <dbReference type="SAM" id="MobiDB-lite"/>
    </source>
</evidence>
<dbReference type="Gene3D" id="3.40.50.1820">
    <property type="entry name" value="alpha/beta hydrolase"/>
    <property type="match status" value="1"/>
</dbReference>
<dbReference type="InterPro" id="IPR050266">
    <property type="entry name" value="AB_hydrolase_sf"/>
</dbReference>
<dbReference type="Pfam" id="PF12697">
    <property type="entry name" value="Abhydrolase_6"/>
    <property type="match status" value="1"/>
</dbReference>
<dbReference type="CDD" id="cd14502">
    <property type="entry name" value="RNA_5'-triphosphatase"/>
    <property type="match status" value="1"/>
</dbReference>
<dbReference type="GO" id="GO:0046464">
    <property type="term" value="P:acylglycerol catabolic process"/>
    <property type="evidence" value="ECO:0007669"/>
    <property type="project" value="TreeGrafter"/>
</dbReference>
<feature type="region of interest" description="Disordered" evidence="1">
    <location>
        <begin position="377"/>
        <end position="397"/>
    </location>
</feature>
<dbReference type="Proteomes" id="UP001412239">
    <property type="component" value="Unassembled WGS sequence"/>
</dbReference>
<evidence type="ECO:0000313" key="4">
    <source>
        <dbReference type="Proteomes" id="UP001412239"/>
    </source>
</evidence>
<dbReference type="PANTHER" id="PTHR43798">
    <property type="entry name" value="MONOACYLGLYCEROL LIPASE"/>
    <property type="match status" value="1"/>
</dbReference>
<dbReference type="Pfam" id="PF00782">
    <property type="entry name" value="DSPc"/>
    <property type="match status" value="1"/>
</dbReference>
<dbReference type="InterPro" id="IPR020422">
    <property type="entry name" value="TYR_PHOSPHATASE_DUAL_dom"/>
</dbReference>
<evidence type="ECO:0000259" key="2">
    <source>
        <dbReference type="PROSITE" id="PS50056"/>
    </source>
</evidence>
<dbReference type="PROSITE" id="PS50056">
    <property type="entry name" value="TYR_PHOSPHATASE_2"/>
    <property type="match status" value="1"/>
</dbReference>
<dbReference type="SUPFAM" id="SSF53474">
    <property type="entry name" value="alpha/beta-Hydrolases"/>
    <property type="match status" value="1"/>
</dbReference>
<dbReference type="InterPro" id="IPR029058">
    <property type="entry name" value="AB_hydrolase_fold"/>
</dbReference>
<dbReference type="Gene3D" id="3.90.190.10">
    <property type="entry name" value="Protein tyrosine phosphatase superfamily"/>
    <property type="match status" value="1"/>
</dbReference>
<dbReference type="GO" id="GO:0016020">
    <property type="term" value="C:membrane"/>
    <property type="evidence" value="ECO:0007669"/>
    <property type="project" value="TreeGrafter"/>
</dbReference>
<feature type="domain" description="Tyrosine specific protein phosphatases" evidence="2">
    <location>
        <begin position="554"/>
        <end position="614"/>
    </location>
</feature>
<dbReference type="SMART" id="SM00195">
    <property type="entry name" value="DSPc"/>
    <property type="match status" value="1"/>
</dbReference>
<name>A0A292Q148_9PEZI</name>
<organism evidence="3 4">
    <name type="scientific">Tuber aestivum</name>
    <name type="common">summer truffle</name>
    <dbReference type="NCBI Taxonomy" id="59557"/>
    <lineage>
        <taxon>Eukaryota</taxon>
        <taxon>Fungi</taxon>
        <taxon>Dikarya</taxon>
        <taxon>Ascomycota</taxon>
        <taxon>Pezizomycotina</taxon>
        <taxon>Pezizomycetes</taxon>
        <taxon>Pezizales</taxon>
        <taxon>Tuberaceae</taxon>
        <taxon>Tuber</taxon>
    </lineage>
</organism>
<proteinExistence type="predicted"/>